<name>A0A258HN86_9CAUL</name>
<evidence type="ECO:0000256" key="1">
    <source>
        <dbReference type="SAM" id="SignalP"/>
    </source>
</evidence>
<feature type="signal peptide" evidence="1">
    <location>
        <begin position="1"/>
        <end position="23"/>
    </location>
</feature>
<evidence type="ECO:0000313" key="2">
    <source>
        <dbReference type="EMBL" id="OYX58460.1"/>
    </source>
</evidence>
<dbReference type="EMBL" id="NCEQ01000002">
    <property type="protein sequence ID" value="OYX58460.1"/>
    <property type="molecule type" value="Genomic_DNA"/>
</dbReference>
<gene>
    <name evidence="2" type="ORF">B7Y86_01835</name>
</gene>
<organism evidence="2 3">
    <name type="scientific">Brevundimonas subvibrioides</name>
    <dbReference type="NCBI Taxonomy" id="74313"/>
    <lineage>
        <taxon>Bacteria</taxon>
        <taxon>Pseudomonadati</taxon>
        <taxon>Pseudomonadota</taxon>
        <taxon>Alphaproteobacteria</taxon>
        <taxon>Caulobacterales</taxon>
        <taxon>Caulobacteraceae</taxon>
        <taxon>Brevundimonas</taxon>
    </lineage>
</organism>
<feature type="chain" id="PRO_5013260170" evidence="1">
    <location>
        <begin position="24"/>
        <end position="320"/>
    </location>
</feature>
<proteinExistence type="predicted"/>
<keyword evidence="1" id="KW-0732">Signal</keyword>
<reference evidence="2 3" key="1">
    <citation type="submission" date="2017-03" db="EMBL/GenBank/DDBJ databases">
        <title>Lifting the veil on microbial sulfur biogeochemistry in mining wastewaters.</title>
        <authorList>
            <person name="Kantor R.S."/>
            <person name="Colenbrander Nelson T."/>
            <person name="Marshall S."/>
            <person name="Bennett D."/>
            <person name="Apte S."/>
            <person name="Camacho D."/>
            <person name="Thomas B.C."/>
            <person name="Warren L.A."/>
            <person name="Banfield J.F."/>
        </authorList>
    </citation>
    <scope>NUCLEOTIDE SEQUENCE [LARGE SCALE GENOMIC DNA]</scope>
    <source>
        <strain evidence="2">32-68-21</strain>
    </source>
</reference>
<sequence length="320" mass="34088">MGFGIAALAVAAALSGSTVTDHASEPLAGSQDESRLDDIVVLGRPLREATVAFIDEVAAPVEGSGAAAWRQTLCIGVGNLQREAAEQIIERISATAEGLGVRLGRPGCEPRVFITFTIDANETTRAMVASRRREFRLNMSGANRGGRALARFQNTDAAVRWWHVSIPVDIDTGIAANRGPGDTPFEASGDLTSPNDFGDNRRIVTGSLLRNDLRDDLAQVIIVVDVDKIGAVTTDQLAAYLTMVALVQIDPEAQPRGYDTILNLFDHPERAPASLTSWDLAFLSGVYGAEQSQISDEGRLGAVAAAMAHSVRVQQATPRD</sequence>
<protein>
    <submittedName>
        <fullName evidence="2">Uncharacterized protein</fullName>
    </submittedName>
</protein>
<dbReference type="AlphaFoldDB" id="A0A258HN86"/>
<dbReference type="Proteomes" id="UP000216147">
    <property type="component" value="Unassembled WGS sequence"/>
</dbReference>
<evidence type="ECO:0000313" key="3">
    <source>
        <dbReference type="Proteomes" id="UP000216147"/>
    </source>
</evidence>
<comment type="caution">
    <text evidence="2">The sequence shown here is derived from an EMBL/GenBank/DDBJ whole genome shotgun (WGS) entry which is preliminary data.</text>
</comment>
<accession>A0A258HN86</accession>